<sequence length="187" mass="20548">MKSTVPVKSIDYIDLVETVLPVSHEYASRHIDAHFSMDLAQPKVTLVHLDIAAGCICSLRRCDGTFTLIFSPRRIAFSNRTVFASNFSRCTHSLRAFRYAGSQLSPLLDAPTQTTVCLRCSCLSLSTSLESVQILCLVLLLIVRQPGTVLCCRGDPEPKDHSSSLDAVRLHSAIRNLALKCSNDAVQ</sequence>
<protein>
    <submittedName>
        <fullName evidence="1">Uncharacterized protein</fullName>
    </submittedName>
</protein>
<dbReference type="EMBL" id="ML213515">
    <property type="protein sequence ID" value="TFK49772.1"/>
    <property type="molecule type" value="Genomic_DNA"/>
</dbReference>
<organism evidence="1 2">
    <name type="scientific">Heliocybe sulcata</name>
    <dbReference type="NCBI Taxonomy" id="5364"/>
    <lineage>
        <taxon>Eukaryota</taxon>
        <taxon>Fungi</taxon>
        <taxon>Dikarya</taxon>
        <taxon>Basidiomycota</taxon>
        <taxon>Agaricomycotina</taxon>
        <taxon>Agaricomycetes</taxon>
        <taxon>Gloeophyllales</taxon>
        <taxon>Gloeophyllaceae</taxon>
        <taxon>Heliocybe</taxon>
    </lineage>
</organism>
<reference evidence="1 2" key="1">
    <citation type="journal article" date="2019" name="Nat. Ecol. Evol.">
        <title>Megaphylogeny resolves global patterns of mushroom evolution.</title>
        <authorList>
            <person name="Varga T."/>
            <person name="Krizsan K."/>
            <person name="Foldi C."/>
            <person name="Dima B."/>
            <person name="Sanchez-Garcia M."/>
            <person name="Sanchez-Ramirez S."/>
            <person name="Szollosi G.J."/>
            <person name="Szarkandi J.G."/>
            <person name="Papp V."/>
            <person name="Albert L."/>
            <person name="Andreopoulos W."/>
            <person name="Angelini C."/>
            <person name="Antonin V."/>
            <person name="Barry K.W."/>
            <person name="Bougher N.L."/>
            <person name="Buchanan P."/>
            <person name="Buyck B."/>
            <person name="Bense V."/>
            <person name="Catcheside P."/>
            <person name="Chovatia M."/>
            <person name="Cooper J."/>
            <person name="Damon W."/>
            <person name="Desjardin D."/>
            <person name="Finy P."/>
            <person name="Geml J."/>
            <person name="Haridas S."/>
            <person name="Hughes K."/>
            <person name="Justo A."/>
            <person name="Karasinski D."/>
            <person name="Kautmanova I."/>
            <person name="Kiss B."/>
            <person name="Kocsube S."/>
            <person name="Kotiranta H."/>
            <person name="LaButti K.M."/>
            <person name="Lechner B.E."/>
            <person name="Liimatainen K."/>
            <person name="Lipzen A."/>
            <person name="Lukacs Z."/>
            <person name="Mihaltcheva S."/>
            <person name="Morgado L.N."/>
            <person name="Niskanen T."/>
            <person name="Noordeloos M.E."/>
            <person name="Ohm R.A."/>
            <person name="Ortiz-Santana B."/>
            <person name="Ovrebo C."/>
            <person name="Racz N."/>
            <person name="Riley R."/>
            <person name="Savchenko A."/>
            <person name="Shiryaev A."/>
            <person name="Soop K."/>
            <person name="Spirin V."/>
            <person name="Szebenyi C."/>
            <person name="Tomsovsky M."/>
            <person name="Tulloss R.E."/>
            <person name="Uehling J."/>
            <person name="Grigoriev I.V."/>
            <person name="Vagvolgyi C."/>
            <person name="Papp T."/>
            <person name="Martin F.M."/>
            <person name="Miettinen O."/>
            <person name="Hibbett D.S."/>
            <person name="Nagy L.G."/>
        </authorList>
    </citation>
    <scope>NUCLEOTIDE SEQUENCE [LARGE SCALE GENOMIC DNA]</scope>
    <source>
        <strain evidence="1 2">OMC1185</strain>
    </source>
</reference>
<keyword evidence="2" id="KW-1185">Reference proteome</keyword>
<dbReference type="Proteomes" id="UP000305948">
    <property type="component" value="Unassembled WGS sequence"/>
</dbReference>
<name>A0A5C3MY01_9AGAM</name>
<dbReference type="AlphaFoldDB" id="A0A5C3MY01"/>
<evidence type="ECO:0000313" key="2">
    <source>
        <dbReference type="Proteomes" id="UP000305948"/>
    </source>
</evidence>
<accession>A0A5C3MY01</accession>
<gene>
    <name evidence="1" type="ORF">OE88DRAFT_382498</name>
</gene>
<evidence type="ECO:0000313" key="1">
    <source>
        <dbReference type="EMBL" id="TFK49772.1"/>
    </source>
</evidence>
<proteinExistence type="predicted"/>